<accession>A0A6A6EYN4</accession>
<proteinExistence type="predicted"/>
<dbReference type="OrthoDB" id="3646781at2759"/>
<gene>
    <name evidence="1" type="ORF">CERZMDRAFT_89006</name>
</gene>
<evidence type="ECO:0000313" key="1">
    <source>
        <dbReference type="EMBL" id="KAF2206815.1"/>
    </source>
</evidence>
<name>A0A6A6EYN4_9PEZI</name>
<keyword evidence="2" id="KW-1185">Reference proteome</keyword>
<dbReference type="EMBL" id="ML992711">
    <property type="protein sequence ID" value="KAF2206815.1"/>
    <property type="molecule type" value="Genomic_DNA"/>
</dbReference>
<dbReference type="Proteomes" id="UP000799539">
    <property type="component" value="Unassembled WGS sequence"/>
</dbReference>
<dbReference type="AlphaFoldDB" id="A0A6A6EYN4"/>
<evidence type="ECO:0000313" key="2">
    <source>
        <dbReference type="Proteomes" id="UP000799539"/>
    </source>
</evidence>
<protein>
    <submittedName>
        <fullName evidence="1">Uncharacterized protein</fullName>
    </submittedName>
</protein>
<organism evidence="1 2">
    <name type="scientific">Cercospora zeae-maydis SCOH1-5</name>
    <dbReference type="NCBI Taxonomy" id="717836"/>
    <lineage>
        <taxon>Eukaryota</taxon>
        <taxon>Fungi</taxon>
        <taxon>Dikarya</taxon>
        <taxon>Ascomycota</taxon>
        <taxon>Pezizomycotina</taxon>
        <taxon>Dothideomycetes</taxon>
        <taxon>Dothideomycetidae</taxon>
        <taxon>Mycosphaerellales</taxon>
        <taxon>Mycosphaerellaceae</taxon>
        <taxon>Cercospora</taxon>
    </lineage>
</organism>
<reference evidence="1" key="1">
    <citation type="journal article" date="2020" name="Stud. Mycol.">
        <title>101 Dothideomycetes genomes: a test case for predicting lifestyles and emergence of pathogens.</title>
        <authorList>
            <person name="Haridas S."/>
            <person name="Albert R."/>
            <person name="Binder M."/>
            <person name="Bloem J."/>
            <person name="Labutti K."/>
            <person name="Salamov A."/>
            <person name="Andreopoulos B."/>
            <person name="Baker S."/>
            <person name="Barry K."/>
            <person name="Bills G."/>
            <person name="Bluhm B."/>
            <person name="Cannon C."/>
            <person name="Castanera R."/>
            <person name="Culley D."/>
            <person name="Daum C."/>
            <person name="Ezra D."/>
            <person name="Gonzalez J."/>
            <person name="Henrissat B."/>
            <person name="Kuo A."/>
            <person name="Liang C."/>
            <person name="Lipzen A."/>
            <person name="Lutzoni F."/>
            <person name="Magnuson J."/>
            <person name="Mondo S."/>
            <person name="Nolan M."/>
            <person name="Ohm R."/>
            <person name="Pangilinan J."/>
            <person name="Park H.-J."/>
            <person name="Ramirez L."/>
            <person name="Alfaro M."/>
            <person name="Sun H."/>
            <person name="Tritt A."/>
            <person name="Yoshinaga Y."/>
            <person name="Zwiers L.-H."/>
            <person name="Turgeon B."/>
            <person name="Goodwin S."/>
            <person name="Spatafora J."/>
            <person name="Crous P."/>
            <person name="Grigoriev I."/>
        </authorList>
    </citation>
    <scope>NUCLEOTIDE SEQUENCE</scope>
    <source>
        <strain evidence="1">SCOH1-5</strain>
    </source>
</reference>
<sequence length="347" mass="39213">MAKGAQKKTKAAPIITRSKKREADSDAAMRVFGVGELLEQILLLAAVDQISNDGNTTKMLKFKPMPGSAKESEGGICLYQLQRVNKDFWATINGSTNLKRLVYLAPSPTKDLQTAASPDSVLLFHQPLFVLLGVLQRGLSKHITPKHWLSGQTTAEAEATRMTIRLGTICQSGLSLYQSATSRLPPGWWNAEARWRQIKVCNVDEPVSCTLRILYFEALEGEEVNLEASWEVKSHQTLGYVFDQLCKLLRLVDDRRPAVRSIRGSWLGRIDEVRVRRDAEGNRRPWNTPDGEDWEAEAKELRKLRTQRDKQVKHEMMKLKPLLKDWEAGTKGEPDLIKVDKIEVGKE</sequence>